<dbReference type="InterPro" id="IPR018793">
    <property type="entry name" value="Cyt_c_oxidase_assmbl_Pet191"/>
</dbReference>
<evidence type="ECO:0000256" key="1">
    <source>
        <dbReference type="ARBA" id="ARBA00007785"/>
    </source>
</evidence>
<feature type="region of interest" description="Disordered" evidence="3">
    <location>
        <begin position="64"/>
        <end position="85"/>
    </location>
</feature>
<dbReference type="Pfam" id="PF10203">
    <property type="entry name" value="Pet191_N"/>
    <property type="match status" value="1"/>
</dbReference>
<reference evidence="4 5" key="1">
    <citation type="journal article" date="2011" name="Science">
        <title>Comparative functional genomics of the fission yeasts.</title>
        <authorList>
            <person name="Rhind N."/>
            <person name="Chen Z."/>
            <person name="Yassour M."/>
            <person name="Thompson D.A."/>
            <person name="Haas B.J."/>
            <person name="Habib N."/>
            <person name="Wapinski I."/>
            <person name="Roy S."/>
            <person name="Lin M.F."/>
            <person name="Heiman D.I."/>
            <person name="Young S.K."/>
            <person name="Furuya K."/>
            <person name="Guo Y."/>
            <person name="Pidoux A."/>
            <person name="Chen H.M."/>
            <person name="Robbertse B."/>
            <person name="Goldberg J.M."/>
            <person name="Aoki K."/>
            <person name="Bayne E.H."/>
            <person name="Berlin A.M."/>
            <person name="Desjardins C.A."/>
            <person name="Dobbs E."/>
            <person name="Dukaj L."/>
            <person name="Fan L."/>
            <person name="FitzGerald M.G."/>
            <person name="French C."/>
            <person name="Gujja S."/>
            <person name="Hansen K."/>
            <person name="Keifenheim D."/>
            <person name="Levin J.Z."/>
            <person name="Mosher R.A."/>
            <person name="Mueller C.A."/>
            <person name="Pfiffner J."/>
            <person name="Priest M."/>
            <person name="Russ C."/>
            <person name="Smialowska A."/>
            <person name="Swoboda P."/>
            <person name="Sykes S.M."/>
            <person name="Vaughn M."/>
            <person name="Vengrova S."/>
            <person name="Yoder R."/>
            <person name="Zeng Q."/>
            <person name="Allshire R."/>
            <person name="Baulcombe D."/>
            <person name="Birren B.W."/>
            <person name="Brown W."/>
            <person name="Ekwall K."/>
            <person name="Kellis M."/>
            <person name="Leatherwood J."/>
            <person name="Levin H."/>
            <person name="Margalit H."/>
            <person name="Martienssen R."/>
            <person name="Nieduszynski C.A."/>
            <person name="Spatafora J.W."/>
            <person name="Friedman N."/>
            <person name="Dalgaard J.Z."/>
            <person name="Baumann P."/>
            <person name="Niki H."/>
            <person name="Regev A."/>
            <person name="Nusbaum C."/>
        </authorList>
    </citation>
    <scope>NUCLEOTIDE SEQUENCE [LARGE SCALE GENOMIC DNA]</scope>
    <source>
        <strain evidence="5">OY26 / ATCC MYA-4695 / CBS 11777 / NBRC 106824 / NRRL Y48691</strain>
    </source>
</reference>
<dbReference type="Proteomes" id="UP000015464">
    <property type="component" value="Unassembled WGS sequence"/>
</dbReference>
<organism evidence="4 5">
    <name type="scientific">Schizosaccharomyces cryophilus (strain OY26 / ATCC MYA-4695 / CBS 11777 / NBRC 106824 / NRRL Y48691)</name>
    <name type="common">Fission yeast</name>
    <dbReference type="NCBI Taxonomy" id="653667"/>
    <lineage>
        <taxon>Eukaryota</taxon>
        <taxon>Fungi</taxon>
        <taxon>Dikarya</taxon>
        <taxon>Ascomycota</taxon>
        <taxon>Taphrinomycotina</taxon>
        <taxon>Schizosaccharomycetes</taxon>
        <taxon>Schizosaccharomycetales</taxon>
        <taxon>Schizosaccharomycetaceae</taxon>
        <taxon>Schizosaccharomyces</taxon>
    </lineage>
</organism>
<proteinExistence type="inferred from homology"/>
<dbReference type="AlphaFoldDB" id="S9X694"/>
<dbReference type="eggNOG" id="KOG4114">
    <property type="taxonomic scope" value="Eukaryota"/>
</dbReference>
<sequence length="85" mass="9817">MGRSCKSIRRDLADCLLHSDCMFIHGKSAQECMKNKEQLPVECRNLMTSFGECKRQMLDMTKRYRIAPEKDESSETSNQPSQEAK</sequence>
<gene>
    <name evidence="4" type="ORF">SPOG_01943</name>
</gene>
<dbReference type="STRING" id="653667.S9X694"/>
<dbReference type="OrthoDB" id="282149at2759"/>
<dbReference type="EMBL" id="KE546989">
    <property type="protein sequence ID" value="EPY52622.1"/>
    <property type="molecule type" value="Genomic_DNA"/>
</dbReference>
<evidence type="ECO:0000256" key="3">
    <source>
        <dbReference type="SAM" id="MobiDB-lite"/>
    </source>
</evidence>
<feature type="compositionally biased region" description="Basic and acidic residues" evidence="3">
    <location>
        <begin position="64"/>
        <end position="73"/>
    </location>
</feature>
<dbReference type="RefSeq" id="XP_013022501.1">
    <property type="nucleotide sequence ID" value="XM_013167047.1"/>
</dbReference>
<dbReference type="PANTHER" id="PTHR28627:SF1">
    <property type="entry name" value="CYTOCHROME C OXIDASE ASSEMBLY FACTOR 5"/>
    <property type="match status" value="1"/>
</dbReference>
<dbReference type="PROSITE" id="PS51808">
    <property type="entry name" value="CHCH"/>
    <property type="match status" value="1"/>
</dbReference>
<keyword evidence="5" id="KW-1185">Reference proteome</keyword>
<evidence type="ECO:0000313" key="5">
    <source>
        <dbReference type="Proteomes" id="UP000015464"/>
    </source>
</evidence>
<dbReference type="GO" id="GO:0033617">
    <property type="term" value="P:mitochondrial respiratory chain complex IV assembly"/>
    <property type="evidence" value="ECO:0007669"/>
    <property type="project" value="TreeGrafter"/>
</dbReference>
<dbReference type="PANTHER" id="PTHR28627">
    <property type="entry name" value="CYTOCHROME C OXIDASE ASSEMBLY FACTOR 5"/>
    <property type="match status" value="1"/>
</dbReference>
<keyword evidence="2" id="KW-1015">Disulfide bond</keyword>
<dbReference type="HOGENOM" id="CLU_138069_3_1_1"/>
<evidence type="ECO:0000256" key="2">
    <source>
        <dbReference type="ARBA" id="ARBA00023157"/>
    </source>
</evidence>
<comment type="similarity">
    <text evidence="1">Belongs to the PET191 family.</text>
</comment>
<protein>
    <submittedName>
        <fullName evidence="4">Inner membrane protein</fullName>
    </submittedName>
</protein>
<feature type="compositionally biased region" description="Polar residues" evidence="3">
    <location>
        <begin position="75"/>
        <end position="85"/>
    </location>
</feature>
<dbReference type="OMA" id="KKTPKEC"/>
<accession>S9X694</accession>
<dbReference type="GO" id="GO:0005739">
    <property type="term" value="C:mitochondrion"/>
    <property type="evidence" value="ECO:0007669"/>
    <property type="project" value="TreeGrafter"/>
</dbReference>
<name>S9X694_SCHCR</name>
<evidence type="ECO:0000313" key="4">
    <source>
        <dbReference type="EMBL" id="EPY52622.1"/>
    </source>
</evidence>
<dbReference type="GeneID" id="25036267"/>